<evidence type="ECO:0000313" key="2">
    <source>
        <dbReference type="Proteomes" id="UP000492821"/>
    </source>
</evidence>
<feature type="compositionally biased region" description="Acidic residues" evidence="1">
    <location>
        <begin position="238"/>
        <end position="247"/>
    </location>
</feature>
<organism evidence="2 3">
    <name type="scientific">Panagrellus redivivus</name>
    <name type="common">Microworm</name>
    <dbReference type="NCBI Taxonomy" id="6233"/>
    <lineage>
        <taxon>Eukaryota</taxon>
        <taxon>Metazoa</taxon>
        <taxon>Ecdysozoa</taxon>
        <taxon>Nematoda</taxon>
        <taxon>Chromadorea</taxon>
        <taxon>Rhabditida</taxon>
        <taxon>Tylenchina</taxon>
        <taxon>Panagrolaimomorpha</taxon>
        <taxon>Panagrolaimoidea</taxon>
        <taxon>Panagrolaimidae</taxon>
        <taxon>Panagrellus</taxon>
    </lineage>
</organism>
<evidence type="ECO:0000313" key="3">
    <source>
        <dbReference type="WBParaSite" id="Pan_g838.t1"/>
    </source>
</evidence>
<reference evidence="3" key="2">
    <citation type="submission" date="2020-10" db="UniProtKB">
        <authorList>
            <consortium name="WormBaseParasite"/>
        </authorList>
    </citation>
    <scope>IDENTIFICATION</scope>
</reference>
<sequence length="261" mass="28967">MNTAEHHHDEAPMALRDDATPLSTHIALSQLNGELGRFSKALVEGPAEGWSDLPAFEAALAALPTIDPMSLLTVFTGLQETSRFHNGIDDFLRTAMMELSLTDEAFAKILEDGRRRDVEQLPGLEVLQRAVYDAELMEASNARTTDAAFVQALSRRSFIGRMPGDSLRFGERRGANLVETGPETDPVDADYLRLLKFLVQRTTPPEPPKEGEPTLTNQFIVNEDLVVEMDCIEHVPSDDELEYDSPDEVNHSTNTDDDDDD</sequence>
<name>A0A7E5A144_PANRE</name>
<reference evidence="2" key="1">
    <citation type="journal article" date="2013" name="Genetics">
        <title>The draft genome and transcriptome of Panagrellus redivivus are shaped by the harsh demands of a free-living lifestyle.</title>
        <authorList>
            <person name="Srinivasan J."/>
            <person name="Dillman A.R."/>
            <person name="Macchietto M.G."/>
            <person name="Heikkinen L."/>
            <person name="Lakso M."/>
            <person name="Fracchia K.M."/>
            <person name="Antoshechkin I."/>
            <person name="Mortazavi A."/>
            <person name="Wong G."/>
            <person name="Sternberg P.W."/>
        </authorList>
    </citation>
    <scope>NUCLEOTIDE SEQUENCE [LARGE SCALE GENOMIC DNA]</scope>
    <source>
        <strain evidence="2">MT8872</strain>
    </source>
</reference>
<feature type="region of interest" description="Disordered" evidence="1">
    <location>
        <begin position="236"/>
        <end position="261"/>
    </location>
</feature>
<protein>
    <submittedName>
        <fullName evidence="3">DUF4375 domain-containing protein</fullName>
    </submittedName>
</protein>
<accession>A0A7E5A144</accession>
<dbReference type="AlphaFoldDB" id="A0A7E5A144"/>
<evidence type="ECO:0000256" key="1">
    <source>
        <dbReference type="SAM" id="MobiDB-lite"/>
    </source>
</evidence>
<dbReference type="WBParaSite" id="Pan_g838.t1">
    <property type="protein sequence ID" value="Pan_g838.t1"/>
    <property type="gene ID" value="Pan_g838"/>
</dbReference>
<dbReference type="Proteomes" id="UP000492821">
    <property type="component" value="Unassembled WGS sequence"/>
</dbReference>
<proteinExistence type="predicted"/>
<keyword evidence="2" id="KW-1185">Reference proteome</keyword>